<sequence length="356" mass="38832">MTTPHEIALLRLVAQRIANPPPATPTDTVRWLTAAQAQDFPGALTSIALRSAGGTRQAVHAALDAGEIVRSWPMRGTLHLLVAEDLPWVLGLTASRTLARAAGRQAQLGLDPATLVRARDLAVEALVGGHRLRRDELLAVWNTAGLGTDAQRGYHLIWHLAQTGTLCFGPMADGEQQIVLVDEWIPQPRRPDREEALGELAARYFRGHGPATTRDFTRWANLVAADVRVGLALARPTLARIEVDGVEYLMDPLTPELLDTDRARAGGVFLLPGFDEFILGYQDRSAVLPAEFADRIVPGNNGMFRPTVIADGRVLGTWTRNRRGADQGVVATPFRDFPPDVLDAIPLTYARLPMPE</sequence>
<evidence type="ECO:0000313" key="2">
    <source>
        <dbReference type="Proteomes" id="UP000277671"/>
    </source>
</evidence>
<gene>
    <name evidence="1" type="ORF">BDK92_0478</name>
</gene>
<organism evidence="1 2">
    <name type="scientific">Micromonospora pisi</name>
    <dbReference type="NCBI Taxonomy" id="589240"/>
    <lineage>
        <taxon>Bacteria</taxon>
        <taxon>Bacillati</taxon>
        <taxon>Actinomycetota</taxon>
        <taxon>Actinomycetes</taxon>
        <taxon>Micromonosporales</taxon>
        <taxon>Micromonosporaceae</taxon>
        <taxon>Micromonospora</taxon>
    </lineage>
</organism>
<name>A0A495JD16_9ACTN</name>
<accession>A0A495JD16</accession>
<dbReference type="PANTHER" id="PTHR38479">
    <property type="entry name" value="LMO0824 PROTEIN"/>
    <property type="match status" value="1"/>
</dbReference>
<dbReference type="Proteomes" id="UP000277671">
    <property type="component" value="Unassembled WGS sequence"/>
</dbReference>
<dbReference type="RefSeq" id="WP_121154150.1">
    <property type="nucleotide sequence ID" value="NZ_RBKT01000001.1"/>
</dbReference>
<keyword evidence="2" id="KW-1185">Reference proteome</keyword>
<keyword evidence="1" id="KW-0238">DNA-binding</keyword>
<dbReference type="GO" id="GO:0003677">
    <property type="term" value="F:DNA binding"/>
    <property type="evidence" value="ECO:0007669"/>
    <property type="project" value="UniProtKB-KW"/>
</dbReference>
<dbReference type="EMBL" id="RBKT01000001">
    <property type="protein sequence ID" value="RKR86254.1"/>
    <property type="molecule type" value="Genomic_DNA"/>
</dbReference>
<proteinExistence type="predicted"/>
<dbReference type="OrthoDB" id="9148135at2"/>
<reference evidence="1 2" key="1">
    <citation type="submission" date="2018-10" db="EMBL/GenBank/DDBJ databases">
        <title>Sequencing the genomes of 1000 actinobacteria strains.</title>
        <authorList>
            <person name="Klenk H.-P."/>
        </authorList>
    </citation>
    <scope>NUCLEOTIDE SEQUENCE [LARGE SCALE GENOMIC DNA]</scope>
    <source>
        <strain evidence="1 2">DSM 45175</strain>
    </source>
</reference>
<evidence type="ECO:0000313" key="1">
    <source>
        <dbReference type="EMBL" id="RKR86254.1"/>
    </source>
</evidence>
<dbReference type="AlphaFoldDB" id="A0A495JD16"/>
<dbReference type="InterPro" id="IPR009351">
    <property type="entry name" value="AlkZ-like"/>
</dbReference>
<dbReference type="PANTHER" id="PTHR38479:SF2">
    <property type="entry name" value="WINGED HELIX DNA-BINDING DOMAIN-CONTAINING PROTEIN"/>
    <property type="match status" value="1"/>
</dbReference>
<comment type="caution">
    <text evidence="1">The sequence shown here is derived from an EMBL/GenBank/DDBJ whole genome shotgun (WGS) entry which is preliminary data.</text>
</comment>
<dbReference type="Pfam" id="PF06224">
    <property type="entry name" value="AlkZ-like"/>
    <property type="match status" value="1"/>
</dbReference>
<protein>
    <submittedName>
        <fullName evidence="1">Winged helix DNA-binding protein</fullName>
    </submittedName>
</protein>